<feature type="compositionally biased region" description="Basic and acidic residues" evidence="1">
    <location>
        <begin position="302"/>
        <end position="312"/>
    </location>
</feature>
<gene>
    <name evidence="2" type="ORF">O3P69_003538</name>
</gene>
<accession>A0AAW0UKL7</accession>
<feature type="compositionally biased region" description="Basic residues" evidence="1">
    <location>
        <begin position="337"/>
        <end position="351"/>
    </location>
</feature>
<evidence type="ECO:0000256" key="1">
    <source>
        <dbReference type="SAM" id="MobiDB-lite"/>
    </source>
</evidence>
<organism evidence="2 3">
    <name type="scientific">Scylla paramamosain</name>
    <name type="common">Mud crab</name>
    <dbReference type="NCBI Taxonomy" id="85552"/>
    <lineage>
        <taxon>Eukaryota</taxon>
        <taxon>Metazoa</taxon>
        <taxon>Ecdysozoa</taxon>
        <taxon>Arthropoda</taxon>
        <taxon>Crustacea</taxon>
        <taxon>Multicrustacea</taxon>
        <taxon>Malacostraca</taxon>
        <taxon>Eumalacostraca</taxon>
        <taxon>Eucarida</taxon>
        <taxon>Decapoda</taxon>
        <taxon>Pleocyemata</taxon>
        <taxon>Brachyura</taxon>
        <taxon>Eubrachyura</taxon>
        <taxon>Portunoidea</taxon>
        <taxon>Portunidae</taxon>
        <taxon>Portuninae</taxon>
        <taxon>Scylla</taxon>
    </lineage>
</organism>
<feature type="region of interest" description="Disordered" evidence="1">
    <location>
        <begin position="237"/>
        <end position="352"/>
    </location>
</feature>
<evidence type="ECO:0000313" key="3">
    <source>
        <dbReference type="Proteomes" id="UP001487740"/>
    </source>
</evidence>
<dbReference type="Proteomes" id="UP001487740">
    <property type="component" value="Unassembled WGS sequence"/>
</dbReference>
<dbReference type="AlphaFoldDB" id="A0AAW0UKL7"/>
<comment type="caution">
    <text evidence="2">The sequence shown here is derived from an EMBL/GenBank/DDBJ whole genome shotgun (WGS) entry which is preliminary data.</text>
</comment>
<sequence length="388" mass="43894">MLFDLMTESSRRIKDIMARRTKDGVEGVEQVIVTMCVTAEHVRKSLSRGPTTLSLEPTSTTPGVSQRPQFVPAVMAWRVGWLLVGVWAWSAGGVPRPSPPRPFCDVEALRCDIICSFPDLGFHCSRCARRPMRFGKRGGDNPALPYTSSSSPHLPGAPRLPAEAPPQPDALDGLRFVGRPHLFLSKIFWRDTVEENVLFRERKLRLWRDRKKCHQIADDPSRCQDNAFTRLFRSFEDQGEHSHEAGEPNESPCAVDPRKCAHGNNIRKRLAGTDKATRPSFNDHSLRKRSHSSANLSNRSRTRGERPRDSEKHKRHRNFSNKPPERLHHTGGVSSAAKRHPFSPGRRRSRRSVVEEVVEGLMEMLDLEVLPVNPKHYGCHDLPFPGLD</sequence>
<feature type="region of interest" description="Disordered" evidence="1">
    <location>
        <begin position="138"/>
        <end position="167"/>
    </location>
</feature>
<name>A0AAW0UKL7_SCYPA</name>
<reference evidence="2 3" key="1">
    <citation type="submission" date="2023-03" db="EMBL/GenBank/DDBJ databases">
        <title>High-quality genome of Scylla paramamosain provides insights in environmental adaptation.</title>
        <authorList>
            <person name="Zhang L."/>
        </authorList>
    </citation>
    <scope>NUCLEOTIDE SEQUENCE [LARGE SCALE GENOMIC DNA]</scope>
    <source>
        <strain evidence="2">LZ_2023a</strain>
        <tissue evidence="2">Muscle</tissue>
    </source>
</reference>
<protein>
    <submittedName>
        <fullName evidence="2">Uncharacterized protein</fullName>
    </submittedName>
</protein>
<evidence type="ECO:0000313" key="2">
    <source>
        <dbReference type="EMBL" id="KAK8399531.1"/>
    </source>
</evidence>
<dbReference type="EMBL" id="JARAKH010000011">
    <property type="protein sequence ID" value="KAK8399531.1"/>
    <property type="molecule type" value="Genomic_DNA"/>
</dbReference>
<keyword evidence="3" id="KW-1185">Reference proteome</keyword>
<proteinExistence type="predicted"/>
<feature type="compositionally biased region" description="Basic and acidic residues" evidence="1">
    <location>
        <begin position="237"/>
        <end position="246"/>
    </location>
</feature>